<name>A0A0C1Z2E4_9BACT</name>
<dbReference type="Gene3D" id="2.60.120.380">
    <property type="match status" value="1"/>
</dbReference>
<proteinExistence type="predicted"/>
<organism evidence="1 2">
    <name type="scientific">Enhygromyxa salina</name>
    <dbReference type="NCBI Taxonomy" id="215803"/>
    <lineage>
        <taxon>Bacteria</taxon>
        <taxon>Pseudomonadati</taxon>
        <taxon>Myxococcota</taxon>
        <taxon>Polyangia</taxon>
        <taxon>Nannocystales</taxon>
        <taxon>Nannocystaceae</taxon>
        <taxon>Enhygromyxa</taxon>
    </lineage>
</organism>
<comment type="caution">
    <text evidence="1">The sequence shown here is derived from an EMBL/GenBank/DDBJ whole genome shotgun (WGS) entry which is preliminary data.</text>
</comment>
<protein>
    <submittedName>
        <fullName evidence="1">Uncharacterized protein</fullName>
    </submittedName>
</protein>
<evidence type="ECO:0000313" key="1">
    <source>
        <dbReference type="EMBL" id="KIG11579.1"/>
    </source>
</evidence>
<evidence type="ECO:0000313" key="2">
    <source>
        <dbReference type="Proteomes" id="UP000031599"/>
    </source>
</evidence>
<accession>A0A0C1Z2E4</accession>
<reference evidence="1 2" key="1">
    <citation type="submission" date="2014-12" db="EMBL/GenBank/DDBJ databases">
        <title>Genome assembly of Enhygromyxa salina DSM 15201.</title>
        <authorList>
            <person name="Sharma G."/>
            <person name="Subramanian S."/>
        </authorList>
    </citation>
    <scope>NUCLEOTIDE SEQUENCE [LARGE SCALE GENOMIC DNA]</scope>
    <source>
        <strain evidence="1 2">DSM 15201</strain>
    </source>
</reference>
<dbReference type="EMBL" id="JMCC02000232">
    <property type="protein sequence ID" value="KIG11579.1"/>
    <property type="molecule type" value="Genomic_DNA"/>
</dbReference>
<sequence length="96" mass="10203">MIEGFVCDSDPTDTFMLPIAGPAFVSLELRADPKPGNVDVRLLDAGNVIVARSKGTTGVEVIHARIPAAADYRVQVTLESGPAGAPFVLHYRTLPE</sequence>
<dbReference type="Proteomes" id="UP000031599">
    <property type="component" value="Unassembled WGS sequence"/>
</dbReference>
<gene>
    <name evidence="1" type="ORF">DB30_03266</name>
</gene>
<dbReference type="AlphaFoldDB" id="A0A0C1Z2E4"/>